<evidence type="ECO:0000313" key="3">
    <source>
        <dbReference type="Proteomes" id="UP001500556"/>
    </source>
</evidence>
<sequence>MTAPRLGWWWVAAPVLFVGVVAFWLGHVRFAGFTMAAGLGLAAVLRLVLPNALSGGLVVRSRLVDVFTMGMFGLVLAVITYSLDLTPRR</sequence>
<proteinExistence type="predicted"/>
<gene>
    <name evidence="2" type="ORF">GCM10025782_25170</name>
</gene>
<dbReference type="Proteomes" id="UP001500556">
    <property type="component" value="Unassembled WGS sequence"/>
</dbReference>
<reference evidence="3" key="1">
    <citation type="journal article" date="2019" name="Int. J. Syst. Evol. Microbiol.">
        <title>The Global Catalogue of Microorganisms (GCM) 10K type strain sequencing project: providing services to taxonomists for standard genome sequencing and annotation.</title>
        <authorList>
            <consortium name="The Broad Institute Genomics Platform"/>
            <consortium name="The Broad Institute Genome Sequencing Center for Infectious Disease"/>
            <person name="Wu L."/>
            <person name="Ma J."/>
        </authorList>
    </citation>
    <scope>NUCLEOTIDE SEQUENCE [LARGE SCALE GENOMIC DNA]</scope>
    <source>
        <strain evidence="3">JCM 18961</strain>
    </source>
</reference>
<dbReference type="InterPro" id="IPR021385">
    <property type="entry name" value="DUF3017"/>
</dbReference>
<feature type="transmembrane region" description="Helical" evidence="1">
    <location>
        <begin position="6"/>
        <end position="25"/>
    </location>
</feature>
<dbReference type="EMBL" id="BAABLO010000011">
    <property type="protein sequence ID" value="GAA4725921.1"/>
    <property type="molecule type" value="Genomic_DNA"/>
</dbReference>
<evidence type="ECO:0000256" key="1">
    <source>
        <dbReference type="SAM" id="Phobius"/>
    </source>
</evidence>
<organism evidence="2 3">
    <name type="scientific">Pedococcus ginsenosidimutans</name>
    <dbReference type="NCBI Taxonomy" id="490570"/>
    <lineage>
        <taxon>Bacteria</taxon>
        <taxon>Bacillati</taxon>
        <taxon>Actinomycetota</taxon>
        <taxon>Actinomycetes</taxon>
        <taxon>Micrococcales</taxon>
        <taxon>Intrasporangiaceae</taxon>
        <taxon>Pedococcus</taxon>
    </lineage>
</organism>
<dbReference type="Pfam" id="PF11222">
    <property type="entry name" value="DUF3017"/>
    <property type="match status" value="1"/>
</dbReference>
<evidence type="ECO:0008006" key="4">
    <source>
        <dbReference type="Google" id="ProtNLM"/>
    </source>
</evidence>
<protein>
    <recommendedName>
        <fullName evidence="4">DUF3017 domain-containing protein</fullName>
    </recommendedName>
</protein>
<feature type="transmembrane region" description="Helical" evidence="1">
    <location>
        <begin position="30"/>
        <end position="49"/>
    </location>
</feature>
<comment type="caution">
    <text evidence="2">The sequence shown here is derived from an EMBL/GenBank/DDBJ whole genome shotgun (WGS) entry which is preliminary data.</text>
</comment>
<keyword evidence="1" id="KW-1133">Transmembrane helix</keyword>
<accession>A0ABP8YEM4</accession>
<dbReference type="RefSeq" id="WP_345503753.1">
    <property type="nucleotide sequence ID" value="NZ_BAABLO010000011.1"/>
</dbReference>
<feature type="transmembrane region" description="Helical" evidence="1">
    <location>
        <begin position="61"/>
        <end position="83"/>
    </location>
</feature>
<keyword evidence="1" id="KW-0472">Membrane</keyword>
<name>A0ABP8YEM4_9MICO</name>
<evidence type="ECO:0000313" key="2">
    <source>
        <dbReference type="EMBL" id="GAA4725921.1"/>
    </source>
</evidence>
<keyword evidence="3" id="KW-1185">Reference proteome</keyword>
<keyword evidence="1" id="KW-0812">Transmembrane</keyword>